<dbReference type="OrthoDB" id="2289193at2759"/>
<comment type="caution">
    <text evidence="1">The sequence shown here is derived from an EMBL/GenBank/DDBJ whole genome shotgun (WGS) entry which is preliminary data.</text>
</comment>
<accession>A0A8H7UM21</accession>
<evidence type="ECO:0008006" key="3">
    <source>
        <dbReference type="Google" id="ProtNLM"/>
    </source>
</evidence>
<dbReference type="AlphaFoldDB" id="A0A8H7UM21"/>
<dbReference type="Proteomes" id="UP000650833">
    <property type="component" value="Unassembled WGS sequence"/>
</dbReference>
<dbReference type="Gene3D" id="3.30.420.10">
    <property type="entry name" value="Ribonuclease H-like superfamily/Ribonuclease H"/>
    <property type="match status" value="1"/>
</dbReference>
<protein>
    <recommendedName>
        <fullName evidence="3">Tc1-like transposase DDE domain-containing protein</fullName>
    </recommendedName>
</protein>
<gene>
    <name evidence="1" type="ORF">INT46_004596</name>
</gene>
<reference evidence="1" key="1">
    <citation type="submission" date="2020-12" db="EMBL/GenBank/DDBJ databases">
        <title>Metabolic potential, ecology and presence of endohyphal bacteria is reflected in genomic diversity of Mucoromycotina.</title>
        <authorList>
            <person name="Muszewska A."/>
            <person name="Okrasinska A."/>
            <person name="Steczkiewicz K."/>
            <person name="Drgas O."/>
            <person name="Orlowska M."/>
            <person name="Perlinska-Lenart U."/>
            <person name="Aleksandrzak-Piekarczyk T."/>
            <person name="Szatraj K."/>
            <person name="Zielenkiewicz U."/>
            <person name="Pilsyk S."/>
            <person name="Malc E."/>
            <person name="Mieczkowski P."/>
            <person name="Kruszewska J.S."/>
            <person name="Biernat P."/>
            <person name="Pawlowska J."/>
        </authorList>
    </citation>
    <scope>NUCLEOTIDE SEQUENCE</scope>
    <source>
        <strain evidence="1">CBS 226.32</strain>
    </source>
</reference>
<dbReference type="GO" id="GO:0003676">
    <property type="term" value="F:nucleic acid binding"/>
    <property type="evidence" value="ECO:0007669"/>
    <property type="project" value="InterPro"/>
</dbReference>
<name>A0A8H7UM21_9FUNG</name>
<keyword evidence="2" id="KW-1185">Reference proteome</keyword>
<dbReference type="InterPro" id="IPR036397">
    <property type="entry name" value="RNaseH_sf"/>
</dbReference>
<dbReference type="EMBL" id="JAEPRC010000874">
    <property type="protein sequence ID" value="KAG2191046.1"/>
    <property type="molecule type" value="Genomic_DNA"/>
</dbReference>
<evidence type="ECO:0000313" key="2">
    <source>
        <dbReference type="Proteomes" id="UP000650833"/>
    </source>
</evidence>
<sequence>MLQQEHRELISDLYNQNPQECVIDIAKSLTKSFENFSLKETSARNFIKPERNLLFKRATLRSSERNSVDKLQQLGTPAIIETKSTKATSHTILGAISAIEVVDNELRVLEKPKQHRIDGVGRKRKQTPNLKQLKGITTGHYLNFFRKTLDEMDKKPLMNGFFIVMDNTPTHTHNDIDRLITSRGYRNIYLPHIPPS</sequence>
<organism evidence="1 2">
    <name type="scientific">Mucor plumbeus</name>
    <dbReference type="NCBI Taxonomy" id="97098"/>
    <lineage>
        <taxon>Eukaryota</taxon>
        <taxon>Fungi</taxon>
        <taxon>Fungi incertae sedis</taxon>
        <taxon>Mucoromycota</taxon>
        <taxon>Mucoromycotina</taxon>
        <taxon>Mucoromycetes</taxon>
        <taxon>Mucorales</taxon>
        <taxon>Mucorineae</taxon>
        <taxon>Mucoraceae</taxon>
        <taxon>Mucor</taxon>
    </lineage>
</organism>
<proteinExistence type="predicted"/>
<evidence type="ECO:0000313" key="1">
    <source>
        <dbReference type="EMBL" id="KAG2191046.1"/>
    </source>
</evidence>